<evidence type="ECO:0000313" key="9">
    <source>
        <dbReference type="EMBL" id="GGM08079.1"/>
    </source>
</evidence>
<dbReference type="GO" id="GO:0030964">
    <property type="term" value="C:NADH dehydrogenase complex"/>
    <property type="evidence" value="ECO:0007669"/>
    <property type="project" value="TreeGrafter"/>
</dbReference>
<dbReference type="GO" id="GO:0048038">
    <property type="term" value="F:quinone binding"/>
    <property type="evidence" value="ECO:0007669"/>
    <property type="project" value="UniProtKB-KW"/>
</dbReference>
<keyword evidence="7" id="KW-0520">NAD</keyword>
<evidence type="ECO:0000256" key="1">
    <source>
        <dbReference type="ARBA" id="ARBA00004370"/>
    </source>
</evidence>
<keyword evidence="7" id="KW-0874">Quinone</keyword>
<feature type="transmembrane region" description="Helical" evidence="8">
    <location>
        <begin position="58"/>
        <end position="79"/>
    </location>
</feature>
<accession>A0A917WIR5</accession>
<evidence type="ECO:0000256" key="5">
    <source>
        <dbReference type="ARBA" id="ARBA00022989"/>
    </source>
</evidence>
<dbReference type="RefSeq" id="WP_188942911.1">
    <property type="nucleotide sequence ID" value="NZ_BMNA01000006.1"/>
</dbReference>
<comment type="similarity">
    <text evidence="2 7">Belongs to the complex I subunit 3 family.</text>
</comment>
<evidence type="ECO:0000256" key="6">
    <source>
        <dbReference type="ARBA" id="ARBA00023136"/>
    </source>
</evidence>
<keyword evidence="10" id="KW-1185">Reference proteome</keyword>
<dbReference type="InterPro" id="IPR038430">
    <property type="entry name" value="NDAH_ubi_oxred_su3_sf"/>
</dbReference>
<comment type="function">
    <text evidence="7">NDH-1 shuttles electrons from NADH, via FMN and iron-sulfur (Fe-S) centers, to quinones in the respiratory chain.</text>
</comment>
<dbReference type="EMBL" id="BMNA01000006">
    <property type="protein sequence ID" value="GGM08079.1"/>
    <property type="molecule type" value="Genomic_DNA"/>
</dbReference>
<name>A0A917WIR5_9ACTN</name>
<keyword evidence="5 8" id="KW-1133">Transmembrane helix</keyword>
<dbReference type="GO" id="GO:0008137">
    <property type="term" value="F:NADH dehydrogenase (ubiquinone) activity"/>
    <property type="evidence" value="ECO:0007669"/>
    <property type="project" value="InterPro"/>
</dbReference>
<organism evidence="9 10">
    <name type="scientific">Nakamurella endophytica</name>
    <dbReference type="NCBI Taxonomy" id="1748367"/>
    <lineage>
        <taxon>Bacteria</taxon>
        <taxon>Bacillati</taxon>
        <taxon>Actinomycetota</taxon>
        <taxon>Actinomycetes</taxon>
        <taxon>Nakamurellales</taxon>
        <taxon>Nakamurellaceae</taxon>
        <taxon>Nakamurella</taxon>
    </lineage>
</organism>
<dbReference type="InterPro" id="IPR000440">
    <property type="entry name" value="NADH_UbQ/plastoQ_OxRdtase_su3"/>
</dbReference>
<dbReference type="PANTHER" id="PTHR11058">
    <property type="entry name" value="NADH-UBIQUINONE OXIDOREDUCTASE CHAIN 3"/>
    <property type="match status" value="1"/>
</dbReference>
<proteinExistence type="inferred from homology"/>
<evidence type="ECO:0000256" key="2">
    <source>
        <dbReference type="ARBA" id="ARBA00008472"/>
    </source>
</evidence>
<evidence type="ECO:0000256" key="3">
    <source>
        <dbReference type="ARBA" id="ARBA00022448"/>
    </source>
</evidence>
<evidence type="ECO:0000256" key="4">
    <source>
        <dbReference type="ARBA" id="ARBA00022692"/>
    </source>
</evidence>
<dbReference type="PANTHER" id="PTHR11058:SF9">
    <property type="entry name" value="NADH-UBIQUINONE OXIDOREDUCTASE CHAIN 3"/>
    <property type="match status" value="1"/>
</dbReference>
<keyword evidence="3" id="KW-0813">Transport</keyword>
<comment type="catalytic activity">
    <reaction evidence="7">
        <text>a quinone + NADH + 5 H(+)(in) = a quinol + NAD(+) + 4 H(+)(out)</text>
        <dbReference type="Rhea" id="RHEA:57888"/>
        <dbReference type="ChEBI" id="CHEBI:15378"/>
        <dbReference type="ChEBI" id="CHEBI:24646"/>
        <dbReference type="ChEBI" id="CHEBI:57540"/>
        <dbReference type="ChEBI" id="CHEBI:57945"/>
        <dbReference type="ChEBI" id="CHEBI:132124"/>
    </reaction>
</comment>
<dbReference type="Pfam" id="PF00507">
    <property type="entry name" value="Oxidored_q4"/>
    <property type="match status" value="1"/>
</dbReference>
<sequence>MSTLVGVASMLFTALVSVALLWWVALRTAVDPRPLGVLPFLSAWRPNEHALSRFHVRWYPATLIFLAFDVEMVFMYPWAVVVREVGAGAVVEMFVFLGLLLLGVLWAWREGALRWV</sequence>
<comment type="subcellular location">
    <subcellularLocation>
        <location evidence="7">Cell membrane</location>
        <topology evidence="7">Multi-pass membrane protein</topology>
    </subcellularLocation>
    <subcellularLocation>
        <location evidence="1">Membrane</location>
    </subcellularLocation>
</comment>
<dbReference type="Proteomes" id="UP000655208">
    <property type="component" value="Unassembled WGS sequence"/>
</dbReference>
<feature type="transmembrane region" description="Helical" evidence="8">
    <location>
        <begin position="6"/>
        <end position="26"/>
    </location>
</feature>
<reference evidence="9" key="2">
    <citation type="submission" date="2020-09" db="EMBL/GenBank/DDBJ databases">
        <authorList>
            <person name="Sun Q."/>
            <person name="Zhou Y."/>
        </authorList>
    </citation>
    <scope>NUCLEOTIDE SEQUENCE</scope>
    <source>
        <strain evidence="9">CGMCC 4.7308</strain>
    </source>
</reference>
<dbReference type="Gene3D" id="1.20.58.1610">
    <property type="entry name" value="NADH:ubiquinone/plastoquinone oxidoreductase, chain 3"/>
    <property type="match status" value="1"/>
</dbReference>
<evidence type="ECO:0000313" key="10">
    <source>
        <dbReference type="Proteomes" id="UP000655208"/>
    </source>
</evidence>
<evidence type="ECO:0000256" key="7">
    <source>
        <dbReference type="RuleBase" id="RU003639"/>
    </source>
</evidence>
<reference evidence="9" key="1">
    <citation type="journal article" date="2014" name="Int. J. Syst. Evol. Microbiol.">
        <title>Complete genome sequence of Corynebacterium casei LMG S-19264T (=DSM 44701T), isolated from a smear-ripened cheese.</title>
        <authorList>
            <consortium name="US DOE Joint Genome Institute (JGI-PGF)"/>
            <person name="Walter F."/>
            <person name="Albersmeier A."/>
            <person name="Kalinowski J."/>
            <person name="Ruckert C."/>
        </authorList>
    </citation>
    <scope>NUCLEOTIDE SEQUENCE</scope>
    <source>
        <strain evidence="9">CGMCC 4.7308</strain>
    </source>
</reference>
<keyword evidence="4 7" id="KW-0812">Transmembrane</keyword>
<dbReference type="AlphaFoldDB" id="A0A917WIR5"/>
<protein>
    <recommendedName>
        <fullName evidence="7">NADH-quinone oxidoreductase subunit</fullName>
        <ecNumber evidence="7">7.1.1.-</ecNumber>
    </recommendedName>
</protein>
<evidence type="ECO:0000256" key="8">
    <source>
        <dbReference type="SAM" id="Phobius"/>
    </source>
</evidence>
<feature type="transmembrane region" description="Helical" evidence="8">
    <location>
        <begin position="85"/>
        <end position="108"/>
    </location>
</feature>
<gene>
    <name evidence="9" type="ORF">GCM10011594_30040</name>
</gene>
<comment type="caution">
    <text evidence="9">The sequence shown here is derived from an EMBL/GenBank/DDBJ whole genome shotgun (WGS) entry which is preliminary data.</text>
</comment>
<dbReference type="GO" id="GO:0005886">
    <property type="term" value="C:plasma membrane"/>
    <property type="evidence" value="ECO:0007669"/>
    <property type="project" value="UniProtKB-SubCell"/>
</dbReference>
<keyword evidence="6 8" id="KW-0472">Membrane</keyword>
<dbReference type="EC" id="7.1.1.-" evidence="7"/>